<feature type="transmembrane region" description="Helical" evidence="3">
    <location>
        <begin position="385"/>
        <end position="405"/>
    </location>
</feature>
<dbReference type="OrthoDB" id="9772630at2"/>
<protein>
    <submittedName>
        <fullName evidence="4">Stage V sporulation protein AF</fullName>
    </submittedName>
</protein>
<name>A0A4R1Q297_9FIRM</name>
<dbReference type="PANTHER" id="PTHR22550:SF9">
    <property type="entry name" value="STAGE V SPORULATION PROTEIN AF"/>
    <property type="match status" value="1"/>
</dbReference>
<evidence type="ECO:0000256" key="1">
    <source>
        <dbReference type="ARBA" id="ARBA00005278"/>
    </source>
</evidence>
<dbReference type="GO" id="GO:0009847">
    <property type="term" value="P:spore germination"/>
    <property type="evidence" value="ECO:0007669"/>
    <property type="project" value="InterPro"/>
</dbReference>
<evidence type="ECO:0000256" key="3">
    <source>
        <dbReference type="SAM" id="Phobius"/>
    </source>
</evidence>
<dbReference type="GO" id="GO:0016020">
    <property type="term" value="C:membrane"/>
    <property type="evidence" value="ECO:0007669"/>
    <property type="project" value="InterPro"/>
</dbReference>
<dbReference type="EMBL" id="SLUI01000001">
    <property type="protein sequence ID" value="TCL40070.1"/>
    <property type="molecule type" value="Genomic_DNA"/>
</dbReference>
<sequence length="501" mass="56032">MAEKRKIDKDIDKNINYLKDLLGIGETFDVMFREFRIGHKRAASFTINGMTNDLLIADLFTEMVAVDPQDLSMNTLQKLFYTRAVHTQTKQLDDMNDAVTSLLSGEMLFFVDGAAQVLVIDARAYPSRSPSESNIEKVTRGSRDSFVETIVFNTALIRRRLRDPNLRCEITKVGIRSQTDIAVCYIKDITNPKLVETVKRRLNNIDIDGVPMAEKAIEEFIVGGNKWNPLPKVRYTERPDVAAVHLLEGHVCLVVDTSPDIMILPTTFWHHVQHVEEYRQNVITGTFLRLVRLGAVLFSLLLPPVWLALVLQRQLLPETLAFLGPQDTGIIPLGLQFLLAEIGVEMVRMATVHVPAAQSTALGFIGAFMLGDFATKVGLFGNETIFYTAVSVVGTFATPSVELALAMRFFRIVLIALVMLFKLPGLIGGLAAVLLIFGFTKSFGVSYLWPALPLNLKAMRGVLFRLPIPSKLLRPAALRPKDNDRLEIIHNKSKQDKDDEE</sequence>
<dbReference type="Proteomes" id="UP000295063">
    <property type="component" value="Unassembled WGS sequence"/>
</dbReference>
<dbReference type="InterPro" id="IPR050768">
    <property type="entry name" value="UPF0353/GerABKA_families"/>
</dbReference>
<dbReference type="AlphaFoldDB" id="A0A4R1Q297"/>
<feature type="transmembrane region" description="Helical" evidence="3">
    <location>
        <begin position="359"/>
        <end position="379"/>
    </location>
</feature>
<reference evidence="4 5" key="1">
    <citation type="submission" date="2019-03" db="EMBL/GenBank/DDBJ databases">
        <title>Genomic Encyclopedia of Type Strains, Phase IV (KMG-IV): sequencing the most valuable type-strain genomes for metagenomic binning, comparative biology and taxonomic classification.</title>
        <authorList>
            <person name="Goeker M."/>
        </authorList>
    </citation>
    <scope>NUCLEOTIDE SEQUENCE [LARGE SCALE GENOMIC DNA]</scope>
    <source>
        <strain evidence="4 5">DSM 15969</strain>
    </source>
</reference>
<organism evidence="4 5">
    <name type="scientific">Anaerospora hongkongensis</name>
    <dbReference type="NCBI Taxonomy" id="244830"/>
    <lineage>
        <taxon>Bacteria</taxon>
        <taxon>Bacillati</taxon>
        <taxon>Bacillota</taxon>
        <taxon>Negativicutes</taxon>
        <taxon>Selenomonadales</taxon>
        <taxon>Sporomusaceae</taxon>
        <taxon>Anaerospora</taxon>
    </lineage>
</organism>
<dbReference type="RefSeq" id="WP_132074382.1">
    <property type="nucleotide sequence ID" value="NZ_DAMAKO010000002.1"/>
</dbReference>
<evidence type="ECO:0000256" key="2">
    <source>
        <dbReference type="ARBA" id="ARBA00023136"/>
    </source>
</evidence>
<proteinExistence type="inferred from homology"/>
<comment type="similarity">
    <text evidence="1">Belongs to the GerABKA family.</text>
</comment>
<dbReference type="Pfam" id="PF03323">
    <property type="entry name" value="GerA"/>
    <property type="match status" value="1"/>
</dbReference>
<comment type="caution">
    <text evidence="4">The sequence shown here is derived from an EMBL/GenBank/DDBJ whole genome shotgun (WGS) entry which is preliminary data.</text>
</comment>
<feature type="transmembrane region" description="Helical" evidence="3">
    <location>
        <begin position="412"/>
        <end position="439"/>
    </location>
</feature>
<keyword evidence="3" id="KW-0812">Transmembrane</keyword>
<dbReference type="PANTHER" id="PTHR22550">
    <property type="entry name" value="SPORE GERMINATION PROTEIN"/>
    <property type="match status" value="1"/>
</dbReference>
<dbReference type="PIRSF" id="PIRSF005690">
    <property type="entry name" value="GerBA"/>
    <property type="match status" value="1"/>
</dbReference>
<evidence type="ECO:0000313" key="5">
    <source>
        <dbReference type="Proteomes" id="UP000295063"/>
    </source>
</evidence>
<dbReference type="InterPro" id="IPR004995">
    <property type="entry name" value="Spore_Ger"/>
</dbReference>
<feature type="transmembrane region" description="Helical" evidence="3">
    <location>
        <begin position="290"/>
        <end position="309"/>
    </location>
</feature>
<keyword evidence="3" id="KW-1133">Transmembrane helix</keyword>
<keyword evidence="5" id="KW-1185">Reference proteome</keyword>
<accession>A0A4R1Q297</accession>
<keyword evidence="2 3" id="KW-0472">Membrane</keyword>
<evidence type="ECO:0000313" key="4">
    <source>
        <dbReference type="EMBL" id="TCL40070.1"/>
    </source>
</evidence>
<gene>
    <name evidence="4" type="ORF">EV210_101271</name>
</gene>